<dbReference type="AlphaFoldDB" id="A0A2P2J9A3"/>
<feature type="domain" description="PHD-type" evidence="5">
    <location>
        <begin position="1"/>
        <end position="40"/>
    </location>
</feature>
<name>A0A2P2J9A3_RHIMU</name>
<evidence type="ECO:0000313" key="6">
    <source>
        <dbReference type="EMBL" id="MBW90033.1"/>
    </source>
</evidence>
<dbReference type="Pfam" id="PF00628">
    <property type="entry name" value="PHD"/>
    <property type="match status" value="1"/>
</dbReference>
<evidence type="ECO:0000256" key="4">
    <source>
        <dbReference type="PROSITE-ProRule" id="PRU00146"/>
    </source>
</evidence>
<dbReference type="EMBL" id="GGEC01009550">
    <property type="protein sequence ID" value="MBW90033.1"/>
    <property type="molecule type" value="Transcribed_RNA"/>
</dbReference>
<dbReference type="GO" id="GO:0008270">
    <property type="term" value="F:zinc ion binding"/>
    <property type="evidence" value="ECO:0007669"/>
    <property type="project" value="UniProtKB-KW"/>
</dbReference>
<evidence type="ECO:0000256" key="2">
    <source>
        <dbReference type="ARBA" id="ARBA00022771"/>
    </source>
</evidence>
<evidence type="ECO:0000256" key="1">
    <source>
        <dbReference type="ARBA" id="ARBA00022723"/>
    </source>
</evidence>
<dbReference type="CDD" id="cd15517">
    <property type="entry name" value="PHD_TCF19_like"/>
    <property type="match status" value="1"/>
</dbReference>
<dbReference type="InterPro" id="IPR056618">
    <property type="entry name" value="Chromo_PTM"/>
</dbReference>
<dbReference type="PROSITE" id="PS50016">
    <property type="entry name" value="ZF_PHD_2"/>
    <property type="match status" value="1"/>
</dbReference>
<dbReference type="InterPro" id="IPR019787">
    <property type="entry name" value="Znf_PHD-finger"/>
</dbReference>
<dbReference type="SUPFAM" id="SSF57903">
    <property type="entry name" value="FYVE/PHD zinc finger"/>
    <property type="match status" value="2"/>
</dbReference>
<dbReference type="InterPro" id="IPR011011">
    <property type="entry name" value="Znf_FYVE_PHD"/>
</dbReference>
<dbReference type="InterPro" id="IPR001965">
    <property type="entry name" value="Znf_PHD"/>
</dbReference>
<keyword evidence="1" id="KW-0479">Metal-binding</keyword>
<evidence type="ECO:0000256" key="3">
    <source>
        <dbReference type="ARBA" id="ARBA00022833"/>
    </source>
</evidence>
<protein>
    <recommendedName>
        <fullName evidence="5">PHD-type domain-containing protein</fullName>
    </recommendedName>
</protein>
<organism evidence="6">
    <name type="scientific">Rhizophora mucronata</name>
    <name type="common">Asiatic mangrove</name>
    <dbReference type="NCBI Taxonomy" id="61149"/>
    <lineage>
        <taxon>Eukaryota</taxon>
        <taxon>Viridiplantae</taxon>
        <taxon>Streptophyta</taxon>
        <taxon>Embryophyta</taxon>
        <taxon>Tracheophyta</taxon>
        <taxon>Spermatophyta</taxon>
        <taxon>Magnoliopsida</taxon>
        <taxon>eudicotyledons</taxon>
        <taxon>Gunneridae</taxon>
        <taxon>Pentapetalae</taxon>
        <taxon>rosids</taxon>
        <taxon>fabids</taxon>
        <taxon>Malpighiales</taxon>
        <taxon>Rhizophoraceae</taxon>
        <taxon>Rhizophora</taxon>
    </lineage>
</organism>
<dbReference type="Pfam" id="PF24294">
    <property type="entry name" value="Chromo_PTM"/>
    <property type="match status" value="1"/>
</dbReference>
<dbReference type="PANTHER" id="PTHR46508">
    <property type="entry name" value="PHD FINGER FAMILY PROTEIN"/>
    <property type="match status" value="1"/>
</dbReference>
<evidence type="ECO:0000259" key="5">
    <source>
        <dbReference type="PROSITE" id="PS50016"/>
    </source>
</evidence>
<dbReference type="SMART" id="SM00249">
    <property type="entry name" value="PHD"/>
    <property type="match status" value="2"/>
</dbReference>
<sequence>MDGNLICCDGCPAAYHSKCVGVANDSLPEGDWYCPECSMNRHKPWLKPRKSLRGAELLGIDPYGRVYFSSCGYLLVSDSCDSECSFNYYHTDDISAVVKVLKSSESYHSSILDAIYSHWGISVCLYGATSNLAYSETCAVKNENVDNRKPQENFGTEFPNGLNVENSKSVNPSCLTSEMNYNYHNGGTNGSNISAELLNRYEMAGGNFFPSGSGDVNTSNPEPASTGDTASAVKVTDMGPQLGTNYMNYYSFGHTASLVVEELMRKSSDKINEDPVKSDEEIIAAQTRVISKKYTKFRWPNILKLNDDVQKESCGWCFSCRVPTDDTECLFYFSSSPVKEGVLSEVPGLQSQRKRESHIWDIIFHIFLVEDRLQGLLFGPWLNPHFTRVWHKNIVKEPGIVFVKRLLMMLESNLHHLALSAEWTKHVDSAVTLGSASHIVTASLRASAKNGIGRKRTRHPEIDTNSGSNSDSGLCMFWWRGGRLSRQLFSWKALPRSLASKAAREAGCKRIPGILYPENSDLAKRSKCVAWRAAVESSNTVEQLALQVRELDSNIRWDEIENTRPLYMLDREFRKSFRFFKKAIIRRKSAEGECSKYLLDFGKRKFIPEVVLKNGSVVEESCSERKKYWLTESYVPLHLLKSFEERKIARKSDKMSSLKPSETSVDGKRPSRGKGFSYLFAKAERLEYHQCRHCKKDVLVREAVSCQYCKGFFHRRHVRKSAGSFTADCMYSCHHCRDGKYVNIDTKKVKVGTKSGKNKKSVRVSQHAPTGAWSLRSRNNRKVTIVVPLRRSTRKTKYNSTLHKKVGGCKKGKKVKSRKAAASKPQKISSWRKKRTQAYHSYWLNGLLLSRKPDDEQIMHFRQKRLLVPFERVVDDQQPRCHLCCEADYTVTSNYISCEICGEWFHGDAFGLNGENIGKLIGFRCHVCRKSAIPICSHVLSMRGHGQQKTEAQNVEIECSEGVSNSVQHQSEMNQLQHSCSDEDHLCALPVDGLISREKQFGAALDSNHSSVLKPAFEGQNGNSLYIGDDNADEMQISNQKLAPVSPTSAINENVLEGLTTHLGYDAFVTPHAEVQSSCQEAGVGVMEPSLGHDFSEDSLAAPTV</sequence>
<accession>A0A2P2J9A3</accession>
<keyword evidence="2 4" id="KW-0863">Zinc-finger</keyword>
<dbReference type="PANTHER" id="PTHR46508:SF5">
    <property type="entry name" value="PHD-FINGER AND DNA BINDING DOMAIN-CONTAINING PROTEIN"/>
    <property type="match status" value="1"/>
</dbReference>
<keyword evidence="3" id="KW-0862">Zinc</keyword>
<dbReference type="Gene3D" id="3.30.40.10">
    <property type="entry name" value="Zinc/RING finger domain, C3HC4 (zinc finger)"/>
    <property type="match status" value="2"/>
</dbReference>
<reference evidence="6" key="1">
    <citation type="submission" date="2018-02" db="EMBL/GenBank/DDBJ databases">
        <title>Rhizophora mucronata_Transcriptome.</title>
        <authorList>
            <person name="Meera S.P."/>
            <person name="Sreeshan A."/>
            <person name="Augustine A."/>
        </authorList>
    </citation>
    <scope>NUCLEOTIDE SEQUENCE</scope>
    <source>
        <tissue evidence="6">Leaf</tissue>
    </source>
</reference>
<proteinExistence type="predicted"/>
<dbReference type="InterPro" id="IPR013083">
    <property type="entry name" value="Znf_RING/FYVE/PHD"/>
</dbReference>